<proteinExistence type="predicted"/>
<protein>
    <submittedName>
        <fullName evidence="2">Uncharacterized protein</fullName>
    </submittedName>
</protein>
<dbReference type="Proteomes" id="UP001390339">
    <property type="component" value="Unassembled WGS sequence"/>
</dbReference>
<keyword evidence="3" id="KW-1185">Reference proteome</keyword>
<feature type="compositionally biased region" description="Basic and acidic residues" evidence="1">
    <location>
        <begin position="15"/>
        <end position="28"/>
    </location>
</feature>
<evidence type="ECO:0000256" key="1">
    <source>
        <dbReference type="SAM" id="MobiDB-lite"/>
    </source>
</evidence>
<gene>
    <name evidence="2" type="ORF">PGQ11_011027</name>
</gene>
<sequence length="89" mass="10454">MRSSLSRIPELLTPDFKDEGHQPRDESRLGGVGYLRTCVGPINKFDKFGFNLHYLYVDYFHHNHIVSTCRAYPLAKEMRSRYLQHILSL</sequence>
<organism evidence="2 3">
    <name type="scientific">Apiospora arundinis</name>
    <dbReference type="NCBI Taxonomy" id="335852"/>
    <lineage>
        <taxon>Eukaryota</taxon>
        <taxon>Fungi</taxon>
        <taxon>Dikarya</taxon>
        <taxon>Ascomycota</taxon>
        <taxon>Pezizomycotina</taxon>
        <taxon>Sordariomycetes</taxon>
        <taxon>Xylariomycetidae</taxon>
        <taxon>Amphisphaeriales</taxon>
        <taxon>Apiosporaceae</taxon>
        <taxon>Apiospora</taxon>
    </lineage>
</organism>
<feature type="region of interest" description="Disordered" evidence="1">
    <location>
        <begin position="1"/>
        <end position="29"/>
    </location>
</feature>
<evidence type="ECO:0000313" key="3">
    <source>
        <dbReference type="Proteomes" id="UP001390339"/>
    </source>
</evidence>
<comment type="caution">
    <text evidence="2">The sequence shown here is derived from an EMBL/GenBank/DDBJ whole genome shotgun (WGS) entry which is preliminary data.</text>
</comment>
<dbReference type="EMBL" id="JAPCWZ010000007">
    <property type="protein sequence ID" value="KAK8855115.1"/>
    <property type="molecule type" value="Genomic_DNA"/>
</dbReference>
<reference evidence="2 3" key="1">
    <citation type="journal article" date="2024" name="IMA Fungus">
        <title>Apiospora arundinis, a panoply of carbohydrate-active enzymes and secondary metabolites.</title>
        <authorList>
            <person name="Sorensen T."/>
            <person name="Petersen C."/>
            <person name="Muurmann A.T."/>
            <person name="Christiansen J.V."/>
            <person name="Brundto M.L."/>
            <person name="Overgaard C.K."/>
            <person name="Boysen A.T."/>
            <person name="Wollenberg R.D."/>
            <person name="Larsen T.O."/>
            <person name="Sorensen J.L."/>
            <person name="Nielsen K.L."/>
            <person name="Sondergaard T.E."/>
        </authorList>
    </citation>
    <scope>NUCLEOTIDE SEQUENCE [LARGE SCALE GENOMIC DNA]</scope>
    <source>
        <strain evidence="2 3">AAU 773</strain>
    </source>
</reference>
<accession>A0ABR2HYK5</accession>
<name>A0ABR2HYK5_9PEZI</name>
<evidence type="ECO:0000313" key="2">
    <source>
        <dbReference type="EMBL" id="KAK8855115.1"/>
    </source>
</evidence>